<dbReference type="Gene3D" id="3.30.457.50">
    <property type="entry name" value="Chromosome segregation protein Spc25"/>
    <property type="match status" value="1"/>
</dbReference>
<evidence type="ECO:0000313" key="16">
    <source>
        <dbReference type="Proteomes" id="UP001178461"/>
    </source>
</evidence>
<keyword evidence="16" id="KW-1185">Reference proteome</keyword>
<evidence type="ECO:0000256" key="8">
    <source>
        <dbReference type="ARBA" id="ARBA00023306"/>
    </source>
</evidence>
<evidence type="ECO:0000256" key="5">
    <source>
        <dbReference type="ARBA" id="ARBA00022618"/>
    </source>
</evidence>
<dbReference type="EMBL" id="OX395126">
    <property type="protein sequence ID" value="CAI5762328.1"/>
    <property type="molecule type" value="Genomic_DNA"/>
</dbReference>
<comment type="subcellular location">
    <subcellularLocation>
        <location evidence="1">Chromosome</location>
        <location evidence="1">Centromere</location>
    </subcellularLocation>
    <subcellularLocation>
        <location evidence="12">Nucleus</location>
    </subcellularLocation>
    <subcellularLocation>
        <location evidence="12">Chromosome</location>
        <location evidence="12">Centromere</location>
        <location evidence="12">Kinetochore</location>
    </subcellularLocation>
</comment>
<keyword evidence="7 13" id="KW-0175">Coiled coil</keyword>
<feature type="coiled-coil region" evidence="13">
    <location>
        <begin position="79"/>
        <end position="116"/>
    </location>
</feature>
<evidence type="ECO:0000256" key="1">
    <source>
        <dbReference type="ARBA" id="ARBA00004584"/>
    </source>
</evidence>
<dbReference type="AlphaFoldDB" id="A0AA35JPG2"/>
<dbReference type="InterPro" id="IPR045143">
    <property type="entry name" value="Spc25"/>
</dbReference>
<keyword evidence="5 12" id="KW-0132">Cell division</keyword>
<comment type="function">
    <text evidence="10">Acts as a component of the essential kinetochore-associated NDC80 complex, which is required for chromosome segregation and spindle checkpoint activity. Required for kinetochore integrity and the organization of stable microtubule binding sites in the outer plate of the kinetochore. The NDC80 complex synergistically enhances the affinity of the SKA1 complex for microtubules and may allow the NDC80 complex to track depolymerizing microtubules.</text>
</comment>
<evidence type="ECO:0000313" key="15">
    <source>
        <dbReference type="EMBL" id="CAI5762328.1"/>
    </source>
</evidence>
<evidence type="ECO:0000256" key="3">
    <source>
        <dbReference type="ARBA" id="ARBA00013692"/>
    </source>
</evidence>
<proteinExistence type="inferred from homology"/>
<keyword evidence="12" id="KW-0539">Nucleus</keyword>
<evidence type="ECO:0000256" key="2">
    <source>
        <dbReference type="ARBA" id="ARBA00006379"/>
    </source>
</evidence>
<dbReference type="GO" id="GO:0031262">
    <property type="term" value="C:Ndc80 complex"/>
    <property type="evidence" value="ECO:0007669"/>
    <property type="project" value="InterPro"/>
</dbReference>
<evidence type="ECO:0000256" key="12">
    <source>
        <dbReference type="RuleBase" id="RU367150"/>
    </source>
</evidence>
<dbReference type="Pfam" id="PF08234">
    <property type="entry name" value="Spindle_Spc25"/>
    <property type="match status" value="1"/>
</dbReference>
<keyword evidence="12" id="KW-0995">Kinetochore</keyword>
<reference evidence="15" key="1">
    <citation type="submission" date="2022-12" db="EMBL/GenBank/DDBJ databases">
        <authorList>
            <person name="Alioto T."/>
            <person name="Alioto T."/>
            <person name="Gomez Garrido J."/>
        </authorList>
    </citation>
    <scope>NUCLEOTIDE SEQUENCE</scope>
</reference>
<evidence type="ECO:0000256" key="4">
    <source>
        <dbReference type="ARBA" id="ARBA00022454"/>
    </source>
</evidence>
<evidence type="ECO:0000256" key="10">
    <source>
        <dbReference type="ARBA" id="ARBA00045419"/>
    </source>
</evidence>
<keyword evidence="6 12" id="KW-0498">Mitosis</keyword>
<comment type="similarity">
    <text evidence="2 12">Belongs to the SPC25 family.</text>
</comment>
<keyword evidence="8 12" id="KW-0131">Cell cycle</keyword>
<dbReference type="GO" id="GO:0005634">
    <property type="term" value="C:nucleus"/>
    <property type="evidence" value="ECO:0007669"/>
    <property type="project" value="UniProtKB-SubCell"/>
</dbReference>
<dbReference type="PANTHER" id="PTHR14281">
    <property type="entry name" value="KINETOCHORE PROTEIN SPC25-RELATED"/>
    <property type="match status" value="1"/>
</dbReference>
<accession>A0AA35JPG2</accession>
<feature type="domain" description="Chromosome segregation protein Spc25 C-terminal" evidence="14">
    <location>
        <begin position="155"/>
        <end position="222"/>
    </location>
</feature>
<dbReference type="Proteomes" id="UP001178461">
    <property type="component" value="Chromosome 1"/>
</dbReference>
<dbReference type="PANTHER" id="PTHR14281:SF0">
    <property type="entry name" value="KINETOCHORE PROTEIN SPC25"/>
    <property type="match status" value="1"/>
</dbReference>
<name>A0AA35JPG2_9SAUR</name>
<keyword evidence="9 12" id="KW-0137">Centromere</keyword>
<protein>
    <recommendedName>
        <fullName evidence="3 12">Kinetochore protein SPC25</fullName>
    </recommendedName>
</protein>
<dbReference type="GO" id="GO:0007059">
    <property type="term" value="P:chromosome segregation"/>
    <property type="evidence" value="ECO:0007669"/>
    <property type="project" value="InterPro"/>
</dbReference>
<sequence length="228" mass="26634">MAQEKGDDELAKLAEHMKELWTKFKTTCSNEKIDQTLRLSDLCMESLCKLSDKWSNRLIDGDKMITKFHEYTDEACQKNKSIEEKQEKLSEVLADLKDGRKEEADLMATIQELREELIIKSKIKSKPPEEFMERLHKSEKLFKERLGLEIRKTGASHLQFIFRCVDHKDLEKPYMLTLTINEEGAYEVISCFPPLDCIEELQQKVRETSNFSAFIANVRKAFIALTYK</sequence>
<dbReference type="InterPro" id="IPR013255">
    <property type="entry name" value="Spc25_C"/>
</dbReference>
<evidence type="ECO:0000259" key="14">
    <source>
        <dbReference type="Pfam" id="PF08234"/>
    </source>
</evidence>
<dbReference type="FunFam" id="3.30.457.50:FF:000001">
    <property type="entry name" value="Probable kinetochore protein spc25"/>
    <property type="match status" value="1"/>
</dbReference>
<evidence type="ECO:0000256" key="9">
    <source>
        <dbReference type="ARBA" id="ARBA00023328"/>
    </source>
</evidence>
<evidence type="ECO:0000256" key="13">
    <source>
        <dbReference type="SAM" id="Coils"/>
    </source>
</evidence>
<evidence type="ECO:0000256" key="7">
    <source>
        <dbReference type="ARBA" id="ARBA00023054"/>
    </source>
</evidence>
<keyword evidence="4 12" id="KW-0158">Chromosome</keyword>
<evidence type="ECO:0000256" key="11">
    <source>
        <dbReference type="ARBA" id="ARBA00065771"/>
    </source>
</evidence>
<dbReference type="GO" id="GO:0051301">
    <property type="term" value="P:cell division"/>
    <property type="evidence" value="ECO:0007669"/>
    <property type="project" value="UniProtKB-UniRule"/>
</dbReference>
<organism evidence="15 16">
    <name type="scientific">Podarcis lilfordi</name>
    <name type="common">Lilford's wall lizard</name>
    <dbReference type="NCBI Taxonomy" id="74358"/>
    <lineage>
        <taxon>Eukaryota</taxon>
        <taxon>Metazoa</taxon>
        <taxon>Chordata</taxon>
        <taxon>Craniata</taxon>
        <taxon>Vertebrata</taxon>
        <taxon>Euteleostomi</taxon>
        <taxon>Lepidosauria</taxon>
        <taxon>Squamata</taxon>
        <taxon>Bifurcata</taxon>
        <taxon>Unidentata</taxon>
        <taxon>Episquamata</taxon>
        <taxon>Laterata</taxon>
        <taxon>Lacertibaenia</taxon>
        <taxon>Lacertidae</taxon>
        <taxon>Podarcis</taxon>
    </lineage>
</organism>
<comment type="subunit">
    <text evidence="11">Component of the NDC80 complex, which is composed of ndc80, cdca1, spbc24 and spbc25. The NDC80 complex interacts with mis12 and zwint.</text>
</comment>
<dbReference type="CDD" id="cd23784">
    <property type="entry name" value="RWD_Spc25"/>
    <property type="match status" value="1"/>
</dbReference>
<evidence type="ECO:0000256" key="6">
    <source>
        <dbReference type="ARBA" id="ARBA00022776"/>
    </source>
</evidence>
<gene>
    <name evidence="15" type="ORF">PODLI_1B043094</name>
</gene>